<comment type="caution">
    <text evidence="2">The sequence shown here is derived from an EMBL/GenBank/DDBJ whole genome shotgun (WGS) entry which is preliminary data.</text>
</comment>
<feature type="region of interest" description="Disordered" evidence="1">
    <location>
        <begin position="98"/>
        <end position="123"/>
    </location>
</feature>
<keyword evidence="3" id="KW-1185">Reference proteome</keyword>
<sequence>MPFALQVMRVETAMKTAWTVKGISALASIIRKPLIMDYVTVSKCNQGVGLVRFARVMIKVNAKKETSDNVEVVYKSSKGGFQCRKNIKVPINLIKDRSEKSETVMQNQSNENGRKDQEGFVEVRSKKNVGINKKVKRPHFRANPQNNRHVISKESPDMKNDKASGSDKKVHEESIKKWRVWLKMEKDVLEEEHDFKIGTWNIRGLSSSDKQKEVMKFIKEENLQGCRIMIGWNEDVVSIFVIHMARQSAFEKLETISNVKFYGAFIYAANGGIEMRELWKDLEIYRRIVGTRSMSCSNPLLNVYQAKKKPFKFGANFTTEKEESIPLVNQLWEERE</sequence>
<dbReference type="EMBL" id="BQNB010015772">
    <property type="protein sequence ID" value="GJT43954.1"/>
    <property type="molecule type" value="Genomic_DNA"/>
</dbReference>
<evidence type="ECO:0000313" key="2">
    <source>
        <dbReference type="EMBL" id="GJT43954.1"/>
    </source>
</evidence>
<evidence type="ECO:0008006" key="4">
    <source>
        <dbReference type="Google" id="ProtNLM"/>
    </source>
</evidence>
<evidence type="ECO:0000256" key="1">
    <source>
        <dbReference type="SAM" id="MobiDB-lite"/>
    </source>
</evidence>
<dbReference type="Proteomes" id="UP001151760">
    <property type="component" value="Unassembled WGS sequence"/>
</dbReference>
<evidence type="ECO:0000313" key="3">
    <source>
        <dbReference type="Proteomes" id="UP001151760"/>
    </source>
</evidence>
<gene>
    <name evidence="2" type="ORF">Tco_0952669</name>
</gene>
<reference evidence="2" key="1">
    <citation type="journal article" date="2022" name="Int. J. Mol. Sci.">
        <title>Draft Genome of Tanacetum Coccineum: Genomic Comparison of Closely Related Tanacetum-Family Plants.</title>
        <authorList>
            <person name="Yamashiro T."/>
            <person name="Shiraishi A."/>
            <person name="Nakayama K."/>
            <person name="Satake H."/>
        </authorList>
    </citation>
    <scope>NUCLEOTIDE SEQUENCE</scope>
</reference>
<reference evidence="2" key="2">
    <citation type="submission" date="2022-01" db="EMBL/GenBank/DDBJ databases">
        <authorList>
            <person name="Yamashiro T."/>
            <person name="Shiraishi A."/>
            <person name="Satake H."/>
            <person name="Nakayama K."/>
        </authorList>
    </citation>
    <scope>NUCLEOTIDE SEQUENCE</scope>
</reference>
<protein>
    <recommendedName>
        <fullName evidence="4">RNA-directed DNA polymerase, eukaryota, Reverse transcriptase zinc-binding domain protein</fullName>
    </recommendedName>
</protein>
<feature type="compositionally biased region" description="Basic and acidic residues" evidence="1">
    <location>
        <begin position="151"/>
        <end position="169"/>
    </location>
</feature>
<feature type="region of interest" description="Disordered" evidence="1">
    <location>
        <begin position="136"/>
        <end position="169"/>
    </location>
</feature>
<name>A0ABQ5DYK4_9ASTR</name>
<feature type="compositionally biased region" description="Basic and acidic residues" evidence="1">
    <location>
        <begin position="112"/>
        <end position="123"/>
    </location>
</feature>
<proteinExistence type="predicted"/>
<accession>A0ABQ5DYK4</accession>
<organism evidence="2 3">
    <name type="scientific">Tanacetum coccineum</name>
    <dbReference type="NCBI Taxonomy" id="301880"/>
    <lineage>
        <taxon>Eukaryota</taxon>
        <taxon>Viridiplantae</taxon>
        <taxon>Streptophyta</taxon>
        <taxon>Embryophyta</taxon>
        <taxon>Tracheophyta</taxon>
        <taxon>Spermatophyta</taxon>
        <taxon>Magnoliopsida</taxon>
        <taxon>eudicotyledons</taxon>
        <taxon>Gunneridae</taxon>
        <taxon>Pentapetalae</taxon>
        <taxon>asterids</taxon>
        <taxon>campanulids</taxon>
        <taxon>Asterales</taxon>
        <taxon>Asteraceae</taxon>
        <taxon>Asteroideae</taxon>
        <taxon>Anthemideae</taxon>
        <taxon>Anthemidinae</taxon>
        <taxon>Tanacetum</taxon>
    </lineage>
</organism>